<accession>A0A1T4W1N1</accession>
<evidence type="ECO:0000256" key="2">
    <source>
        <dbReference type="SAM" id="Phobius"/>
    </source>
</evidence>
<dbReference type="AlphaFoldDB" id="A0A1T4W1N1"/>
<organism evidence="3 4">
    <name type="scientific">Enterovibrio nigricans DSM 22720</name>
    <dbReference type="NCBI Taxonomy" id="1121868"/>
    <lineage>
        <taxon>Bacteria</taxon>
        <taxon>Pseudomonadati</taxon>
        <taxon>Pseudomonadota</taxon>
        <taxon>Gammaproteobacteria</taxon>
        <taxon>Vibrionales</taxon>
        <taxon>Vibrionaceae</taxon>
        <taxon>Enterovibrio</taxon>
    </lineage>
</organism>
<protein>
    <submittedName>
        <fullName evidence="3">Barrel-sandwich domain of CusB or HlyD membrane-fusion</fullName>
    </submittedName>
</protein>
<keyword evidence="4" id="KW-1185">Reference proteome</keyword>
<name>A0A1T4W1N1_9GAMM</name>
<keyword evidence="2" id="KW-0812">Transmembrane</keyword>
<dbReference type="GO" id="GO:0015562">
    <property type="term" value="F:efflux transmembrane transporter activity"/>
    <property type="evidence" value="ECO:0007669"/>
    <property type="project" value="TreeGrafter"/>
</dbReference>
<dbReference type="SUPFAM" id="SSF111369">
    <property type="entry name" value="HlyD-like secretion proteins"/>
    <property type="match status" value="1"/>
</dbReference>
<dbReference type="EMBL" id="FUXU01000140">
    <property type="protein sequence ID" value="SKA71097.1"/>
    <property type="molecule type" value="Genomic_DNA"/>
</dbReference>
<keyword evidence="2" id="KW-0472">Membrane</keyword>
<dbReference type="Gene3D" id="2.40.420.20">
    <property type="match status" value="1"/>
</dbReference>
<dbReference type="RefSeq" id="WP_244556715.1">
    <property type="nucleotide sequence ID" value="NZ_FUXU01000140.1"/>
</dbReference>
<dbReference type="PANTHER" id="PTHR30469">
    <property type="entry name" value="MULTIDRUG RESISTANCE PROTEIN MDTA"/>
    <property type="match status" value="1"/>
</dbReference>
<dbReference type="GO" id="GO:1990281">
    <property type="term" value="C:efflux pump complex"/>
    <property type="evidence" value="ECO:0007669"/>
    <property type="project" value="TreeGrafter"/>
</dbReference>
<keyword evidence="2" id="KW-1133">Transmembrane helix</keyword>
<dbReference type="Proteomes" id="UP000190162">
    <property type="component" value="Unassembled WGS sequence"/>
</dbReference>
<sequence length="382" mass="41864">MGKKKTAYAAWLVVGSGLIAVIGGLAFYKFSEIKSAIAMAESFPEHYEVVDVAYVEVAEHTPTVSVLGNAVAPLQTALFTERSGKVAFVGFRSGEEVAKGEVLFQLNITEELARIKSAEARERHAKSVFQRYKTLLAKKAISQEQYEQAYADLIVIQSEIDVLKTTIDQKTVIAPFSGVLGMHSVKRGDYVSANQMLSNFVGETTDIWVEFSVPQFYPQLEVGSQVRVRNIDALGRSTFQLANVIAKDTQISSSTRSLKYRAALSQHIANYTSNTPLEVLIPISANKHVFKVPSTSVNQDLYGAYVVKLVEQDDDSGSFRAERLSVAVIAEKENVKFISHGVYQGEAIAAAGAFKLYEGILVRVRENRLVPEEAEIALAGGE</sequence>
<comment type="similarity">
    <text evidence="1">Belongs to the membrane fusion protein (MFP) (TC 8.A.1) family.</text>
</comment>
<dbReference type="Gene3D" id="1.10.287.470">
    <property type="entry name" value="Helix hairpin bin"/>
    <property type="match status" value="1"/>
</dbReference>
<dbReference type="Gene3D" id="2.40.50.100">
    <property type="match status" value="1"/>
</dbReference>
<reference evidence="4" key="1">
    <citation type="submission" date="2017-02" db="EMBL/GenBank/DDBJ databases">
        <authorList>
            <person name="Varghese N."/>
            <person name="Submissions S."/>
        </authorList>
    </citation>
    <scope>NUCLEOTIDE SEQUENCE [LARGE SCALE GENOMIC DNA]</scope>
    <source>
        <strain evidence="4">DSM 22720</strain>
    </source>
</reference>
<evidence type="ECO:0000256" key="1">
    <source>
        <dbReference type="ARBA" id="ARBA00009477"/>
    </source>
</evidence>
<evidence type="ECO:0000313" key="3">
    <source>
        <dbReference type="EMBL" id="SKA71097.1"/>
    </source>
</evidence>
<gene>
    <name evidence="3" type="ORF">SAMN02745132_04660</name>
</gene>
<dbReference type="Gene3D" id="2.40.30.170">
    <property type="match status" value="1"/>
</dbReference>
<evidence type="ECO:0000313" key="4">
    <source>
        <dbReference type="Proteomes" id="UP000190162"/>
    </source>
</evidence>
<proteinExistence type="inferred from homology"/>
<dbReference type="NCBIfam" id="TIGR01730">
    <property type="entry name" value="RND_mfp"/>
    <property type="match status" value="1"/>
</dbReference>
<dbReference type="InterPro" id="IPR006143">
    <property type="entry name" value="RND_pump_MFP"/>
</dbReference>
<feature type="transmembrane region" description="Helical" evidence="2">
    <location>
        <begin position="7"/>
        <end position="28"/>
    </location>
</feature>
<dbReference type="PANTHER" id="PTHR30469:SF11">
    <property type="entry name" value="BLL4320 PROTEIN"/>
    <property type="match status" value="1"/>
</dbReference>